<name>A0ACD3AYE1_9AGAR</name>
<gene>
    <name evidence="1" type="ORF">BDN72DRAFT_525720</name>
</gene>
<dbReference type="Proteomes" id="UP000308600">
    <property type="component" value="Unassembled WGS sequence"/>
</dbReference>
<organism evidence="1 2">
    <name type="scientific">Pluteus cervinus</name>
    <dbReference type="NCBI Taxonomy" id="181527"/>
    <lineage>
        <taxon>Eukaryota</taxon>
        <taxon>Fungi</taxon>
        <taxon>Dikarya</taxon>
        <taxon>Basidiomycota</taxon>
        <taxon>Agaricomycotina</taxon>
        <taxon>Agaricomycetes</taxon>
        <taxon>Agaricomycetidae</taxon>
        <taxon>Agaricales</taxon>
        <taxon>Pluteineae</taxon>
        <taxon>Pluteaceae</taxon>
        <taxon>Pluteus</taxon>
    </lineage>
</organism>
<evidence type="ECO:0000313" key="1">
    <source>
        <dbReference type="EMBL" id="TFK70704.1"/>
    </source>
</evidence>
<dbReference type="EMBL" id="ML208309">
    <property type="protein sequence ID" value="TFK70704.1"/>
    <property type="molecule type" value="Genomic_DNA"/>
</dbReference>
<reference evidence="1 2" key="1">
    <citation type="journal article" date="2019" name="Nat. Ecol. Evol.">
        <title>Megaphylogeny resolves global patterns of mushroom evolution.</title>
        <authorList>
            <person name="Varga T."/>
            <person name="Krizsan K."/>
            <person name="Foldi C."/>
            <person name="Dima B."/>
            <person name="Sanchez-Garcia M."/>
            <person name="Sanchez-Ramirez S."/>
            <person name="Szollosi G.J."/>
            <person name="Szarkandi J.G."/>
            <person name="Papp V."/>
            <person name="Albert L."/>
            <person name="Andreopoulos W."/>
            <person name="Angelini C."/>
            <person name="Antonin V."/>
            <person name="Barry K.W."/>
            <person name="Bougher N.L."/>
            <person name="Buchanan P."/>
            <person name="Buyck B."/>
            <person name="Bense V."/>
            <person name="Catcheside P."/>
            <person name="Chovatia M."/>
            <person name="Cooper J."/>
            <person name="Damon W."/>
            <person name="Desjardin D."/>
            <person name="Finy P."/>
            <person name="Geml J."/>
            <person name="Haridas S."/>
            <person name="Hughes K."/>
            <person name="Justo A."/>
            <person name="Karasinski D."/>
            <person name="Kautmanova I."/>
            <person name="Kiss B."/>
            <person name="Kocsube S."/>
            <person name="Kotiranta H."/>
            <person name="LaButti K.M."/>
            <person name="Lechner B.E."/>
            <person name="Liimatainen K."/>
            <person name="Lipzen A."/>
            <person name="Lukacs Z."/>
            <person name="Mihaltcheva S."/>
            <person name="Morgado L.N."/>
            <person name="Niskanen T."/>
            <person name="Noordeloos M.E."/>
            <person name="Ohm R.A."/>
            <person name="Ortiz-Santana B."/>
            <person name="Ovrebo C."/>
            <person name="Racz N."/>
            <person name="Riley R."/>
            <person name="Savchenko A."/>
            <person name="Shiryaev A."/>
            <person name="Soop K."/>
            <person name="Spirin V."/>
            <person name="Szebenyi C."/>
            <person name="Tomsovsky M."/>
            <person name="Tulloss R.E."/>
            <person name="Uehling J."/>
            <person name="Grigoriev I.V."/>
            <person name="Vagvolgyi C."/>
            <person name="Papp T."/>
            <person name="Martin F.M."/>
            <person name="Miettinen O."/>
            <person name="Hibbett D.S."/>
            <person name="Nagy L.G."/>
        </authorList>
    </citation>
    <scope>NUCLEOTIDE SEQUENCE [LARGE SCALE GENOMIC DNA]</scope>
    <source>
        <strain evidence="1 2">NL-1719</strain>
    </source>
</reference>
<accession>A0ACD3AYE1</accession>
<protein>
    <submittedName>
        <fullName evidence="1">Uncharacterized protein</fullName>
    </submittedName>
</protein>
<evidence type="ECO:0000313" key="2">
    <source>
        <dbReference type="Proteomes" id="UP000308600"/>
    </source>
</evidence>
<sequence>MYLCVSLELSPRYSYGPCQEAKFKFLNRNHAAQRLMHALESETDGSVVITSIPKSMRCLSLEMLDVYQWSPKFGHPFGESRCGWSFLVSLRHVQAFHILLSPKLQHARSARASFNGHQGIAERTIRSLGCDHLRCECQRSGQNPATFAVCPLNHPNCLAVLQDQLPHVSPQAPLVPLA</sequence>
<proteinExistence type="predicted"/>
<keyword evidence="2" id="KW-1185">Reference proteome</keyword>